<reference evidence="3" key="1">
    <citation type="journal article" date="2017" name="Nat. Microbiol.">
        <title>Global analysis of biosynthetic gene clusters reveals vast potential of secondary metabolite production in Penicillium species.</title>
        <authorList>
            <person name="Nielsen J.C."/>
            <person name="Grijseels S."/>
            <person name="Prigent S."/>
            <person name="Ji B."/>
            <person name="Dainat J."/>
            <person name="Nielsen K.F."/>
            <person name="Frisvad J.C."/>
            <person name="Workman M."/>
            <person name="Nielsen J."/>
        </authorList>
    </citation>
    <scope>NUCLEOTIDE SEQUENCE [LARGE SCALE GENOMIC DNA]</scope>
    <source>
        <strain evidence="3">IBT 31321</strain>
    </source>
</reference>
<dbReference type="STRING" id="36646.A0A1V6US00"/>
<dbReference type="InterPro" id="IPR052897">
    <property type="entry name" value="Sec-Metab_Biosynth_Hydrolase"/>
</dbReference>
<accession>A0A1V6US00</accession>
<dbReference type="Gene3D" id="3.40.50.1820">
    <property type="entry name" value="alpha/beta hydrolase"/>
    <property type="match status" value="1"/>
</dbReference>
<dbReference type="GO" id="GO:0072330">
    <property type="term" value="P:monocarboxylic acid biosynthetic process"/>
    <property type="evidence" value="ECO:0007669"/>
    <property type="project" value="UniProtKB-ARBA"/>
</dbReference>
<gene>
    <name evidence="2" type="ORF">PENCOP_c005G00485</name>
</gene>
<sequence length="258" mass="28091">MTMTESPVFVFVPGAWHTADTFDVVRDLMHKRGLATEAISTPSVGACSPDQGLHADIEYTHAVLKEMVEAGRQVVLVNHSYGGMVGSAAVEGLGYAQRCKAGLSGGVLMVVWLAAFVTPKGKSLMDMLGGNLLPWMIVKSPEDGYCWSSEQDTVFYNDMSPEEQQTAISKLKPHTLKAFNEPAMHEPWHEMPSMYLFCDQDAAIPLSVQESFAETLGNPVTYHVDGSHSAFLSMPDKVIDGLEIALKEGRQQSGIVVN</sequence>
<comment type="caution">
    <text evidence="2">The sequence shown here is derived from an EMBL/GenBank/DDBJ whole genome shotgun (WGS) entry which is preliminary data.</text>
</comment>
<keyword evidence="3" id="KW-1185">Reference proteome</keyword>
<evidence type="ECO:0000259" key="1">
    <source>
        <dbReference type="Pfam" id="PF12697"/>
    </source>
</evidence>
<dbReference type="Pfam" id="PF12697">
    <property type="entry name" value="Abhydrolase_6"/>
    <property type="match status" value="1"/>
</dbReference>
<protein>
    <recommendedName>
        <fullName evidence="1">AB hydrolase-1 domain-containing protein</fullName>
    </recommendedName>
</protein>
<proteinExistence type="predicted"/>
<evidence type="ECO:0000313" key="2">
    <source>
        <dbReference type="EMBL" id="OQE41214.1"/>
    </source>
</evidence>
<dbReference type="InterPro" id="IPR029058">
    <property type="entry name" value="AB_hydrolase_fold"/>
</dbReference>
<name>A0A1V6US00_9EURO</name>
<dbReference type="SUPFAM" id="SSF53474">
    <property type="entry name" value="alpha/beta-Hydrolases"/>
    <property type="match status" value="1"/>
</dbReference>
<dbReference type="PANTHER" id="PTHR37017:SF11">
    <property type="entry name" value="ESTERASE_LIPASE_THIOESTERASE DOMAIN-CONTAINING PROTEIN"/>
    <property type="match status" value="1"/>
</dbReference>
<dbReference type="Proteomes" id="UP000191500">
    <property type="component" value="Unassembled WGS sequence"/>
</dbReference>
<dbReference type="PANTHER" id="PTHR37017">
    <property type="entry name" value="AB HYDROLASE-1 DOMAIN-CONTAINING PROTEIN-RELATED"/>
    <property type="match status" value="1"/>
</dbReference>
<dbReference type="GO" id="GO:0017000">
    <property type="term" value="P:antibiotic biosynthetic process"/>
    <property type="evidence" value="ECO:0007669"/>
    <property type="project" value="UniProtKB-ARBA"/>
</dbReference>
<dbReference type="InterPro" id="IPR000073">
    <property type="entry name" value="AB_hydrolase_1"/>
</dbReference>
<evidence type="ECO:0000313" key="3">
    <source>
        <dbReference type="Proteomes" id="UP000191500"/>
    </source>
</evidence>
<dbReference type="AlphaFoldDB" id="A0A1V6US00"/>
<organism evidence="2 3">
    <name type="scientific">Penicillium coprophilum</name>
    <dbReference type="NCBI Taxonomy" id="36646"/>
    <lineage>
        <taxon>Eukaryota</taxon>
        <taxon>Fungi</taxon>
        <taxon>Dikarya</taxon>
        <taxon>Ascomycota</taxon>
        <taxon>Pezizomycotina</taxon>
        <taxon>Eurotiomycetes</taxon>
        <taxon>Eurotiomycetidae</taxon>
        <taxon>Eurotiales</taxon>
        <taxon>Aspergillaceae</taxon>
        <taxon>Penicillium</taxon>
    </lineage>
</organism>
<dbReference type="EMBL" id="MDDG01000005">
    <property type="protein sequence ID" value="OQE41214.1"/>
    <property type="molecule type" value="Genomic_DNA"/>
</dbReference>
<feature type="domain" description="AB hydrolase-1" evidence="1">
    <location>
        <begin position="9"/>
        <end position="240"/>
    </location>
</feature>